<evidence type="ECO:0008006" key="3">
    <source>
        <dbReference type="Google" id="ProtNLM"/>
    </source>
</evidence>
<gene>
    <name evidence="1" type="ORF">CwatDRAFT_1584</name>
</gene>
<evidence type="ECO:0000313" key="2">
    <source>
        <dbReference type="Proteomes" id="UP000003922"/>
    </source>
</evidence>
<sequence>MVKSGINFGETFSANPKYWLHNILPQRRALKYTDGQILALEITTSPTGEWVQSVLNSVSSRVGIPFQIISDHASNLKKGIQLFQSHHPSIIYTYDLTHAMAKLLEKELFADELFPNFLSDCHQCRLEIQQTEFAFATPPPQRRKSRFFNLDPLLRWATTLVSIPLLKFFKLLPNYHRDRISRRFFAKFSWLFRYQRHIKLWSLLLHMTRSLETLLKTYGLNSASIYLYHQYLSSLHLPSSFLPFQHQIFHYLHSQLPSHISHTILTSSDILESIFGRYKHFSQRSPLQELLSLLLTIPLSTVNLTKQFIHDALTTITNSDLSQWVDSTFGQSMLSKRNSLFSNNKFS</sequence>
<dbReference type="RefSeq" id="WP_007307570.1">
    <property type="nucleotide sequence ID" value="NZ_AADV02000126.1"/>
</dbReference>
<protein>
    <recommendedName>
        <fullName evidence="3">Transposase</fullName>
    </recommendedName>
</protein>
<keyword evidence="2" id="KW-1185">Reference proteome</keyword>
<name>Q4BXM2_CROWT</name>
<reference evidence="1" key="1">
    <citation type="submission" date="2004-02" db="EMBL/GenBank/DDBJ databases">
        <authorList>
            <consortium name="DOE Joint Genome Institute"/>
        </authorList>
    </citation>
    <scope>NUCLEOTIDE SEQUENCE [LARGE SCALE GENOMIC DNA]</scope>
    <source>
        <strain evidence="1">WH 8501</strain>
    </source>
</reference>
<proteinExistence type="predicted"/>
<dbReference type="KEGG" id="cwa:CwatDRAFT_1584"/>
<dbReference type="AlphaFoldDB" id="Q4BXM2"/>
<organism evidence="1 2">
    <name type="scientific">Crocosphaera watsonii WH 8501</name>
    <dbReference type="NCBI Taxonomy" id="165597"/>
    <lineage>
        <taxon>Bacteria</taxon>
        <taxon>Bacillati</taxon>
        <taxon>Cyanobacteriota</taxon>
        <taxon>Cyanophyceae</taxon>
        <taxon>Oscillatoriophycideae</taxon>
        <taxon>Chroococcales</taxon>
        <taxon>Aphanothecaceae</taxon>
        <taxon>Crocosphaera</taxon>
    </lineage>
</organism>
<reference evidence="1" key="2">
    <citation type="submission" date="2005-06" db="EMBL/GenBank/DDBJ databases">
        <title>Sequencing of the draft genome and assembly of Crocosphaera watsonii WH 8501.</title>
        <authorList>
            <consortium name="US DOE Joint Genome Institute (JGI-PGF)"/>
            <person name="Copeland A."/>
            <person name="Lucas S."/>
            <person name="Lapidus A."/>
            <person name="Barry K."/>
            <person name="Detter C."/>
            <person name="Glavina T."/>
            <person name="Hammon N."/>
            <person name="Israni S."/>
            <person name="Pitluck S."/>
            <person name="Richardson P."/>
        </authorList>
    </citation>
    <scope>NUCLEOTIDE SEQUENCE [LARGE SCALE GENOMIC DNA]</scope>
    <source>
        <strain evidence="1">WH 8501</strain>
    </source>
</reference>
<evidence type="ECO:0000313" key="1">
    <source>
        <dbReference type="EMBL" id="EAM48656.1"/>
    </source>
</evidence>
<dbReference type="EMBL" id="AADV02000126">
    <property type="protein sequence ID" value="EAM48656.1"/>
    <property type="molecule type" value="Genomic_DNA"/>
</dbReference>
<accession>Q4BXM2</accession>
<reference evidence="1" key="3">
    <citation type="submission" date="2016-12" db="EMBL/GenBank/DDBJ databases">
        <title>Annotation of the draft genome assembly of Crocosphaera watsonii WH 8501.</title>
        <authorList>
            <consortium name="US DOE Joint Genome Institute (JGI-ORNL)"/>
            <person name="Larimer F."/>
            <person name="Land M."/>
        </authorList>
    </citation>
    <scope>NUCLEOTIDE SEQUENCE</scope>
    <source>
        <strain evidence="1">WH 8501</strain>
    </source>
</reference>
<dbReference type="Proteomes" id="UP000003922">
    <property type="component" value="Unassembled WGS sequence"/>
</dbReference>
<comment type="caution">
    <text evidence="1">The sequence shown here is derived from an EMBL/GenBank/DDBJ whole genome shotgun (WGS) entry which is preliminary data.</text>
</comment>